<dbReference type="InterPro" id="IPR003423">
    <property type="entry name" value="OMP_efflux"/>
</dbReference>
<dbReference type="GO" id="GO:0015288">
    <property type="term" value="F:porin activity"/>
    <property type="evidence" value="ECO:0007669"/>
    <property type="project" value="TreeGrafter"/>
</dbReference>
<evidence type="ECO:0000256" key="8">
    <source>
        <dbReference type="SAM" id="SignalP"/>
    </source>
</evidence>
<dbReference type="SUPFAM" id="SSF56954">
    <property type="entry name" value="Outer membrane efflux proteins (OEP)"/>
    <property type="match status" value="1"/>
</dbReference>
<dbReference type="Gene3D" id="1.20.1600.10">
    <property type="entry name" value="Outer membrane efflux proteins (OEP)"/>
    <property type="match status" value="1"/>
</dbReference>
<keyword evidence="4" id="KW-1134">Transmembrane beta strand</keyword>
<evidence type="ECO:0000256" key="5">
    <source>
        <dbReference type="ARBA" id="ARBA00022692"/>
    </source>
</evidence>
<evidence type="ECO:0000256" key="4">
    <source>
        <dbReference type="ARBA" id="ARBA00022452"/>
    </source>
</evidence>
<evidence type="ECO:0000256" key="2">
    <source>
        <dbReference type="ARBA" id="ARBA00007613"/>
    </source>
</evidence>
<keyword evidence="3" id="KW-0813">Transport</keyword>
<keyword evidence="10" id="KW-1185">Reference proteome</keyword>
<dbReference type="PANTHER" id="PTHR30026:SF20">
    <property type="entry name" value="OUTER MEMBRANE PROTEIN TOLC"/>
    <property type="match status" value="1"/>
</dbReference>
<sequence>MNKWIILCLMCVSAQAQAQHNKLLQEYRTKVKAYNQDIKAAGYAASIQQEKEKSAKADFLPSLSGNANFNYTGNPAELSVAIPSLNEPVSFQGRNAKYGASLTLAQPIYSGGALQAGYDKAKKENESSRYEQMRVTNNIIYDADVYYWNKVARQEMVTVTKEFKESVATLVEVVKDRVEEEYSDRNDLLMAEVKLNDAEYRLIQSRNDAEVARLSMNSFSGIPFNQELETDSVVVPLTEVQHFPGTVETAMASRPELRIATNKVDIQRSASKIANAQYLPKLSVGIDGSYSSPGYDFKSDLDPNYAVYAKLSVPIFEWGKRRHTKKSGKYSVNMAIENHHKVADNIRLEIETAFYTYSQAIEKVRLTESSLSKAADSEKMAMDKYKEGNISILEVINAQLYHQDAKINYIQSKLNAQIAKSGLDRATGKIDIQ</sequence>
<evidence type="ECO:0000313" key="9">
    <source>
        <dbReference type="EMBL" id="RGR94895.1"/>
    </source>
</evidence>
<evidence type="ECO:0000256" key="6">
    <source>
        <dbReference type="ARBA" id="ARBA00023136"/>
    </source>
</evidence>
<organism evidence="9 10">
    <name type="scientific">Phocaeicola coprocola</name>
    <dbReference type="NCBI Taxonomy" id="310298"/>
    <lineage>
        <taxon>Bacteria</taxon>
        <taxon>Pseudomonadati</taxon>
        <taxon>Bacteroidota</taxon>
        <taxon>Bacteroidia</taxon>
        <taxon>Bacteroidales</taxon>
        <taxon>Bacteroidaceae</taxon>
        <taxon>Phocaeicola</taxon>
    </lineage>
</organism>
<feature type="chain" id="PRO_5019268938" evidence="8">
    <location>
        <begin position="19"/>
        <end position="433"/>
    </location>
</feature>
<comment type="caution">
    <text evidence="9">The sequence shown here is derived from an EMBL/GenBank/DDBJ whole genome shotgun (WGS) entry which is preliminary data.</text>
</comment>
<protein>
    <submittedName>
        <fullName evidence="9">TolC family protein</fullName>
    </submittedName>
</protein>
<accession>A0A412GJ60</accession>
<dbReference type="Proteomes" id="UP000285864">
    <property type="component" value="Unassembled WGS sequence"/>
</dbReference>
<evidence type="ECO:0000256" key="3">
    <source>
        <dbReference type="ARBA" id="ARBA00022448"/>
    </source>
</evidence>
<dbReference type="InterPro" id="IPR051906">
    <property type="entry name" value="TolC-like"/>
</dbReference>
<name>A0A412GJ60_9BACT</name>
<keyword evidence="5" id="KW-0812">Transmembrane</keyword>
<dbReference type="GO" id="GO:1990281">
    <property type="term" value="C:efflux pump complex"/>
    <property type="evidence" value="ECO:0007669"/>
    <property type="project" value="TreeGrafter"/>
</dbReference>
<dbReference type="Pfam" id="PF02321">
    <property type="entry name" value="OEP"/>
    <property type="match status" value="2"/>
</dbReference>
<keyword evidence="6" id="KW-0472">Membrane</keyword>
<evidence type="ECO:0000256" key="1">
    <source>
        <dbReference type="ARBA" id="ARBA00004442"/>
    </source>
</evidence>
<comment type="subcellular location">
    <subcellularLocation>
        <location evidence="1">Cell outer membrane</location>
    </subcellularLocation>
</comment>
<reference evidence="9 10" key="1">
    <citation type="submission" date="2018-08" db="EMBL/GenBank/DDBJ databases">
        <title>A genome reference for cultivated species of the human gut microbiota.</title>
        <authorList>
            <person name="Zou Y."/>
            <person name="Xue W."/>
            <person name="Luo G."/>
        </authorList>
    </citation>
    <scope>NUCLEOTIDE SEQUENCE [LARGE SCALE GENOMIC DNA]</scope>
    <source>
        <strain evidence="9 10">AF24-2</strain>
    </source>
</reference>
<dbReference type="RefSeq" id="WP_022126044.1">
    <property type="nucleotide sequence ID" value="NZ_CATZZN010000001.1"/>
</dbReference>
<keyword evidence="7" id="KW-0998">Cell outer membrane</keyword>
<proteinExistence type="inferred from homology"/>
<evidence type="ECO:0000313" key="10">
    <source>
        <dbReference type="Proteomes" id="UP000285864"/>
    </source>
</evidence>
<dbReference type="AlphaFoldDB" id="A0A412GJ60"/>
<dbReference type="GO" id="GO:0015562">
    <property type="term" value="F:efflux transmembrane transporter activity"/>
    <property type="evidence" value="ECO:0007669"/>
    <property type="project" value="InterPro"/>
</dbReference>
<keyword evidence="8" id="KW-0732">Signal</keyword>
<feature type="signal peptide" evidence="8">
    <location>
        <begin position="1"/>
        <end position="18"/>
    </location>
</feature>
<comment type="similarity">
    <text evidence="2">Belongs to the outer membrane factor (OMF) (TC 1.B.17) family.</text>
</comment>
<dbReference type="PANTHER" id="PTHR30026">
    <property type="entry name" value="OUTER MEMBRANE PROTEIN TOLC"/>
    <property type="match status" value="1"/>
</dbReference>
<dbReference type="GO" id="GO:0009279">
    <property type="term" value="C:cell outer membrane"/>
    <property type="evidence" value="ECO:0007669"/>
    <property type="project" value="UniProtKB-SubCell"/>
</dbReference>
<dbReference type="EMBL" id="QRUU01000040">
    <property type="protein sequence ID" value="RGR94895.1"/>
    <property type="molecule type" value="Genomic_DNA"/>
</dbReference>
<gene>
    <name evidence="9" type="ORF">DWY20_09615</name>
</gene>
<evidence type="ECO:0000256" key="7">
    <source>
        <dbReference type="ARBA" id="ARBA00023237"/>
    </source>
</evidence>